<reference evidence="1" key="1">
    <citation type="journal article" date="2013" name="J. Virol.">
        <title>New Insights into the Evolution of Entomopoxvirinae from the Complete Genome Sequences of Four Entomopoxviruses Infecting Adoxophyes honmai, Choristoneura biennis, Choristoneura rosaceana, and Mythimna separata.</title>
        <authorList>
            <person name="Theze J."/>
            <person name="Takatsuka J."/>
            <person name="Li Z."/>
            <person name="Gallais J."/>
            <person name="Doucet D."/>
            <person name="Arif B."/>
            <person name="Nakai M."/>
            <person name="Herniou E.A."/>
        </authorList>
    </citation>
    <scope>NUCLEOTIDE SEQUENCE</scope>
</reference>
<gene>
    <name evidence="1" type="ORF">CHREV_118</name>
</gene>
<protein>
    <recommendedName>
        <fullName evidence="3">N1R/p28-like protein</fullName>
    </recommendedName>
</protein>
<dbReference type="RefSeq" id="YP_008004522.1">
    <property type="nucleotide sequence ID" value="NC_021249.1"/>
</dbReference>
<name>A0ABM9QKF1_9POXV</name>
<dbReference type="EMBL" id="HF679133">
    <property type="protein sequence ID" value="CCU56020.1"/>
    <property type="molecule type" value="Genomic_DNA"/>
</dbReference>
<evidence type="ECO:0000313" key="1">
    <source>
        <dbReference type="EMBL" id="CCU56020.1"/>
    </source>
</evidence>
<proteinExistence type="predicted"/>
<sequence>MTDSTTEIMEFDVEENDDKYVIAIDTNIQNDNDDNIMMERENVYYYTNHENKVII</sequence>
<evidence type="ECO:0000313" key="2">
    <source>
        <dbReference type="Proteomes" id="UP000792374"/>
    </source>
</evidence>
<evidence type="ECO:0008006" key="3">
    <source>
        <dbReference type="Google" id="ProtNLM"/>
    </source>
</evidence>
<keyword evidence="2" id="KW-1185">Reference proteome</keyword>
<dbReference type="GeneID" id="15613443"/>
<accession>A0ABM9QKF1</accession>
<organism evidence="1 2">
    <name type="scientific">Choristoneura rosaceana entomopoxvirus 'L'</name>
    <dbReference type="NCBI Taxonomy" id="1293539"/>
    <lineage>
        <taxon>Viruses</taxon>
        <taxon>Varidnaviria</taxon>
        <taxon>Bamfordvirae</taxon>
        <taxon>Nucleocytoviricota</taxon>
        <taxon>Pokkesviricetes</taxon>
        <taxon>Chitovirales</taxon>
        <taxon>Poxviridae</taxon>
        <taxon>Entomopoxvirinae</taxon>
        <taxon>Betaentomopoxvirus</taxon>
        <taxon>Betaentomopoxvirus crosaceana</taxon>
        <taxon>Choristoneura rosaceana entomopoxvirus</taxon>
    </lineage>
</organism>
<dbReference type="Proteomes" id="UP000792374">
    <property type="component" value="Genome"/>
</dbReference>